<dbReference type="Pfam" id="PF00120">
    <property type="entry name" value="Gln-synt_C"/>
    <property type="match status" value="1"/>
</dbReference>
<dbReference type="EMBL" id="CP021404">
    <property type="protein sequence ID" value="ATI42640.1"/>
    <property type="molecule type" value="Genomic_DNA"/>
</dbReference>
<dbReference type="AlphaFoldDB" id="A0A291M155"/>
<organism evidence="6 7">
    <name type="scientific">Pacificitalea manganoxidans</name>
    <dbReference type="NCBI Taxonomy" id="1411902"/>
    <lineage>
        <taxon>Bacteria</taxon>
        <taxon>Pseudomonadati</taxon>
        <taxon>Pseudomonadota</taxon>
        <taxon>Alphaproteobacteria</taxon>
        <taxon>Rhodobacterales</taxon>
        <taxon>Paracoccaceae</taxon>
        <taxon>Pacificitalea</taxon>
    </lineage>
</organism>
<comment type="cofactor">
    <cofactor evidence="1">
        <name>Mg(2+)</name>
        <dbReference type="ChEBI" id="CHEBI:18420"/>
    </cofactor>
</comment>
<dbReference type="GO" id="GO:0004356">
    <property type="term" value="F:glutamine synthetase activity"/>
    <property type="evidence" value="ECO:0007669"/>
    <property type="project" value="InterPro"/>
</dbReference>
<name>A0A291M155_9RHOB</name>
<evidence type="ECO:0000313" key="6">
    <source>
        <dbReference type="EMBL" id="ATI42640.1"/>
    </source>
</evidence>
<keyword evidence="2" id="KW-0436">Ligase</keyword>
<dbReference type="Proteomes" id="UP000219050">
    <property type="component" value="Chromosome"/>
</dbReference>
<dbReference type="PANTHER" id="PTHR43785">
    <property type="entry name" value="GAMMA-GLUTAMYLPUTRESCINE SYNTHETASE"/>
    <property type="match status" value="1"/>
</dbReference>
<feature type="domain" description="GS catalytic" evidence="5">
    <location>
        <begin position="106"/>
        <end position="440"/>
    </location>
</feature>
<sequence length="440" mass="46848">MTIPADARTIRVAIADLNGQPRGKRMPAGYADKLGAGSVRMPLSALNVDIWGADIEDSPLVFETGDADGTCHPTERGAVPMPWLATPSALVPMTMMSGGVPFAGDPRAALARVLDRYAARGWRVMAATELEFYLIDDSGKRLRPPRSPLTGARLRGNAILSIRTLDAFDAFFTDLYDGAEAMGIPAQAAISESGIGQFEVNLLHDEAMRAADDAWLFKQLVKGVARAHGMVASFMAKPWSNEPGNGLHVHFSVLDAEGRNVFDNGGAEGTPLLRHAIAGCLEALPGSSLILAPHLNSYDRLTPGSHAPVNASWGYENRTVALRVPGGPPAARRIEHRVAGGDINPYLLLAAILGAALSGIEAERPAPDPVQGNAYDLAGTQPGMAADWATAIELFATSPQIAAIFEPLLIENLVRTKRQEQAKLAALAPEYRMAPYLETV</sequence>
<dbReference type="PANTHER" id="PTHR43785:SF12">
    <property type="entry name" value="TYPE-1 GLUTAMINE SYNTHETASE 2"/>
    <property type="match status" value="1"/>
</dbReference>
<dbReference type="SMART" id="SM01230">
    <property type="entry name" value="Gln-synt_C"/>
    <property type="match status" value="1"/>
</dbReference>
<dbReference type="RefSeq" id="WP_097373723.1">
    <property type="nucleotide sequence ID" value="NZ_CP021404.1"/>
</dbReference>
<dbReference type="SUPFAM" id="SSF55931">
    <property type="entry name" value="Glutamine synthetase/guanido kinase"/>
    <property type="match status" value="1"/>
</dbReference>
<protein>
    <submittedName>
        <fullName evidence="6">Glutamine synthetase</fullName>
    </submittedName>
</protein>
<proteinExistence type="inferred from homology"/>
<dbReference type="SUPFAM" id="SSF54368">
    <property type="entry name" value="Glutamine synthetase, N-terminal domain"/>
    <property type="match status" value="1"/>
</dbReference>
<gene>
    <name evidence="6" type="ORF">CBW24_11905</name>
</gene>
<dbReference type="OrthoDB" id="9807095at2"/>
<dbReference type="InterPro" id="IPR008146">
    <property type="entry name" value="Gln_synth_cat_dom"/>
</dbReference>
<dbReference type="GO" id="GO:0006542">
    <property type="term" value="P:glutamine biosynthetic process"/>
    <property type="evidence" value="ECO:0007669"/>
    <property type="project" value="InterPro"/>
</dbReference>
<evidence type="ECO:0000313" key="7">
    <source>
        <dbReference type="Proteomes" id="UP000219050"/>
    </source>
</evidence>
<accession>A0A291M155</accession>
<keyword evidence="7" id="KW-1185">Reference proteome</keyword>
<dbReference type="Gene3D" id="3.30.590.10">
    <property type="entry name" value="Glutamine synthetase/guanido kinase, catalytic domain"/>
    <property type="match status" value="1"/>
</dbReference>
<evidence type="ECO:0000256" key="4">
    <source>
        <dbReference type="RuleBase" id="RU000384"/>
    </source>
</evidence>
<dbReference type="InterPro" id="IPR036651">
    <property type="entry name" value="Gln_synt_N_sf"/>
</dbReference>
<dbReference type="PROSITE" id="PS51987">
    <property type="entry name" value="GS_CATALYTIC"/>
    <property type="match status" value="1"/>
</dbReference>
<evidence type="ECO:0000256" key="2">
    <source>
        <dbReference type="ARBA" id="ARBA00022598"/>
    </source>
</evidence>
<evidence type="ECO:0000256" key="3">
    <source>
        <dbReference type="PROSITE-ProRule" id="PRU01331"/>
    </source>
</evidence>
<reference evidence="6 7" key="1">
    <citation type="submission" date="2017-05" db="EMBL/GenBank/DDBJ databases">
        <title>Comparative genomic and metabolic analysis of manganese-oxidizing mechanisms in Celeribater manganoxidans DY25T: its adaption to the environment of polymetallic nodule.</title>
        <authorList>
            <person name="Wang X."/>
        </authorList>
    </citation>
    <scope>NUCLEOTIDE SEQUENCE [LARGE SCALE GENOMIC DNA]</scope>
    <source>
        <strain evidence="6 7">DY25</strain>
    </source>
</reference>
<dbReference type="KEGG" id="cmag:CBW24_11905"/>
<dbReference type="InterPro" id="IPR014746">
    <property type="entry name" value="Gln_synth/guanido_kin_cat_dom"/>
</dbReference>
<evidence type="ECO:0000256" key="1">
    <source>
        <dbReference type="ARBA" id="ARBA00001946"/>
    </source>
</evidence>
<comment type="similarity">
    <text evidence="3 4">Belongs to the glutamine synthetase family.</text>
</comment>
<evidence type="ECO:0000259" key="5">
    <source>
        <dbReference type="PROSITE" id="PS51987"/>
    </source>
</evidence>
<dbReference type="GO" id="GO:0006598">
    <property type="term" value="P:polyamine catabolic process"/>
    <property type="evidence" value="ECO:0007669"/>
    <property type="project" value="TreeGrafter"/>
</dbReference>